<sequence>MEEKLYPIRQHEVAITMACSDSYKNIMGVLLQSIITNADAQENYDIVILEYGISKSDQSRISRFYQRENISVRFYSVREQIEGKDLYVHGYLSVMTYARLLIPQIFENFERVVYLDCDMVCNSDIAQLFHADMQDKPLGAVADTVLNMEAWHNPNSEETKQYLKETVGITTEGRYFNGGVILFDIDRLREDGEKLLACARERQWRWADQDVLNHIYKERVFYFDLQWNVIVISNLKQRKRYLSDSKLYPDYERALEEPCIIHYAGEMLPCYRRNVPLGYKFLKYAEGSLYAEQFQRKKFKRSVGKRVLLDQIARVIPYDSKLRKQIKKISVGR</sequence>
<dbReference type="InterPro" id="IPR002495">
    <property type="entry name" value="Glyco_trans_8"/>
</dbReference>
<evidence type="ECO:0000256" key="2">
    <source>
        <dbReference type="ARBA" id="ARBA00022679"/>
    </source>
</evidence>
<dbReference type="KEGG" id="rho:RHOM_12215"/>
<evidence type="ECO:0000256" key="1">
    <source>
        <dbReference type="ARBA" id="ARBA00022676"/>
    </source>
</evidence>
<proteinExistence type="predicted"/>
<dbReference type="InterPro" id="IPR050748">
    <property type="entry name" value="Glycosyltrans_8_dom-fam"/>
</dbReference>
<dbReference type="SUPFAM" id="SSF53448">
    <property type="entry name" value="Nucleotide-diphospho-sugar transferases"/>
    <property type="match status" value="1"/>
</dbReference>
<dbReference type="GO" id="GO:0016757">
    <property type="term" value="F:glycosyltransferase activity"/>
    <property type="evidence" value="ECO:0007669"/>
    <property type="project" value="UniProtKB-KW"/>
</dbReference>
<reference evidence="4 5" key="1">
    <citation type="journal article" date="2015" name="Genome Announc.">
        <title>Complete genome sequence of the human gut symbiont Roseburia hominis.</title>
        <authorList>
            <person name="Travis A.J."/>
            <person name="Kelly D."/>
            <person name="Flint H.J."/>
            <person name="Aminov R.I."/>
        </authorList>
    </citation>
    <scope>NUCLEOTIDE SEQUENCE [LARGE SCALE GENOMIC DNA]</scope>
    <source>
        <strain evidence="5">DSM 16839 / JCM 17582 / NCIMB 14029 / A2-183</strain>
    </source>
</reference>
<dbReference type="RefSeq" id="WP_014080562.1">
    <property type="nucleotide sequence ID" value="NC_015977.1"/>
</dbReference>
<dbReference type="CDD" id="cd04194">
    <property type="entry name" value="GT8_A4GalT_like"/>
    <property type="match status" value="1"/>
</dbReference>
<keyword evidence="1" id="KW-0328">Glycosyltransferase</keyword>
<dbReference type="Proteomes" id="UP000008178">
    <property type="component" value="Chromosome"/>
</dbReference>
<dbReference type="InterPro" id="IPR029044">
    <property type="entry name" value="Nucleotide-diphossugar_trans"/>
</dbReference>
<dbReference type="Pfam" id="PF01501">
    <property type="entry name" value="Glyco_transf_8"/>
    <property type="match status" value="1"/>
</dbReference>
<dbReference type="Gene3D" id="3.90.550.10">
    <property type="entry name" value="Spore Coat Polysaccharide Biosynthesis Protein SpsA, Chain A"/>
    <property type="match status" value="1"/>
</dbReference>
<gene>
    <name evidence="4" type="ordered locus">RHOM_12215</name>
</gene>
<dbReference type="AlphaFoldDB" id="G2T563"/>
<dbReference type="GO" id="GO:0046872">
    <property type="term" value="F:metal ion binding"/>
    <property type="evidence" value="ECO:0007669"/>
    <property type="project" value="UniProtKB-KW"/>
</dbReference>
<dbReference type="OrthoDB" id="9798746at2"/>
<evidence type="ECO:0000313" key="4">
    <source>
        <dbReference type="EMBL" id="AEN97551.1"/>
    </source>
</evidence>
<dbReference type="BioCyc" id="RHOM585394:G1H02-2435-MONOMER"/>
<dbReference type="HOGENOM" id="CLU_050833_0_1_9"/>
<dbReference type="eggNOG" id="COG1442">
    <property type="taxonomic scope" value="Bacteria"/>
</dbReference>
<keyword evidence="2 4" id="KW-0808">Transferase</keyword>
<protein>
    <submittedName>
        <fullName evidence="4">Glycosyl transferase</fullName>
    </submittedName>
</protein>
<dbReference type="PANTHER" id="PTHR13778:SF47">
    <property type="entry name" value="LIPOPOLYSACCHARIDE 1,3-GALACTOSYLTRANSFERASE"/>
    <property type="match status" value="1"/>
</dbReference>
<dbReference type="PANTHER" id="PTHR13778">
    <property type="entry name" value="GLYCOSYLTRANSFERASE 8 DOMAIN-CONTAINING PROTEIN"/>
    <property type="match status" value="1"/>
</dbReference>
<organism evidence="4 5">
    <name type="scientific">Roseburia hominis (strain DSM 16839 / JCM 17582 / NCIMB 14029 / A2-183)</name>
    <dbReference type="NCBI Taxonomy" id="585394"/>
    <lineage>
        <taxon>Bacteria</taxon>
        <taxon>Bacillati</taxon>
        <taxon>Bacillota</taxon>
        <taxon>Clostridia</taxon>
        <taxon>Lachnospirales</taxon>
        <taxon>Lachnospiraceae</taxon>
        <taxon>Roseburia</taxon>
    </lineage>
</organism>
<evidence type="ECO:0000256" key="3">
    <source>
        <dbReference type="ARBA" id="ARBA00022723"/>
    </source>
</evidence>
<dbReference type="GeneID" id="93724179"/>
<dbReference type="EMBL" id="CP003040">
    <property type="protein sequence ID" value="AEN97551.1"/>
    <property type="molecule type" value="Genomic_DNA"/>
</dbReference>
<dbReference type="STRING" id="585394.RHOM_12215"/>
<evidence type="ECO:0000313" key="5">
    <source>
        <dbReference type="Proteomes" id="UP000008178"/>
    </source>
</evidence>
<keyword evidence="3" id="KW-0479">Metal-binding</keyword>
<name>G2T563_ROSHA</name>
<accession>G2T563</accession>
<keyword evidence="5" id="KW-1185">Reference proteome</keyword>